<evidence type="ECO:0000313" key="1">
    <source>
        <dbReference type="EMBL" id="KAI3823460.1"/>
    </source>
</evidence>
<reference evidence="1 2" key="2">
    <citation type="journal article" date="2022" name="Mol. Ecol. Resour.">
        <title>The genomes of chicory, endive, great burdock and yacon provide insights into Asteraceae paleo-polyploidization history and plant inulin production.</title>
        <authorList>
            <person name="Fan W."/>
            <person name="Wang S."/>
            <person name="Wang H."/>
            <person name="Wang A."/>
            <person name="Jiang F."/>
            <person name="Liu H."/>
            <person name="Zhao H."/>
            <person name="Xu D."/>
            <person name="Zhang Y."/>
        </authorList>
    </citation>
    <scope>NUCLEOTIDE SEQUENCE [LARGE SCALE GENOMIC DNA]</scope>
    <source>
        <strain evidence="2">cv. Yunnan</strain>
        <tissue evidence="1">Leaves</tissue>
    </source>
</reference>
<accession>A0ACB9JU17</accession>
<evidence type="ECO:0000313" key="2">
    <source>
        <dbReference type="Proteomes" id="UP001056120"/>
    </source>
</evidence>
<name>A0ACB9JU17_9ASTR</name>
<reference evidence="2" key="1">
    <citation type="journal article" date="2022" name="Mol. Ecol. Resour.">
        <title>The genomes of chicory, endive, great burdock and yacon provide insights into Asteraceae palaeo-polyploidization history and plant inulin production.</title>
        <authorList>
            <person name="Fan W."/>
            <person name="Wang S."/>
            <person name="Wang H."/>
            <person name="Wang A."/>
            <person name="Jiang F."/>
            <person name="Liu H."/>
            <person name="Zhao H."/>
            <person name="Xu D."/>
            <person name="Zhang Y."/>
        </authorList>
    </citation>
    <scope>NUCLEOTIDE SEQUENCE [LARGE SCALE GENOMIC DNA]</scope>
    <source>
        <strain evidence="2">cv. Yunnan</strain>
    </source>
</reference>
<comment type="caution">
    <text evidence="1">The sequence shown here is derived from an EMBL/GenBank/DDBJ whole genome shotgun (WGS) entry which is preliminary data.</text>
</comment>
<proteinExistence type="predicted"/>
<dbReference type="Proteomes" id="UP001056120">
    <property type="component" value="Linkage Group LG02"/>
</dbReference>
<protein>
    <submittedName>
        <fullName evidence="1">Uncharacterized protein</fullName>
    </submittedName>
</protein>
<keyword evidence="2" id="KW-1185">Reference proteome</keyword>
<sequence>MANRDVGNLRRGPWLEEEDEILTTIVGALGEKHWDALAKQSGLRRSGKSCRLRWMNYLRPNLKHGEITQEEEAIILDLHKQWGSKWSKIAKKLPGRTDNQIKNYWRSHLKKKSEAQEAECFEVTKSNTNQDSAIPLCEGSLDYTGIESCMSGNGGIFGISSSETPEMCSMYALGNDSPYESRISEWISSCCWSNEVKHDEDCMGTYTYPCFCQLGSSSHEESKTHSVWDLWNPIWEMS</sequence>
<organism evidence="1 2">
    <name type="scientific">Smallanthus sonchifolius</name>
    <dbReference type="NCBI Taxonomy" id="185202"/>
    <lineage>
        <taxon>Eukaryota</taxon>
        <taxon>Viridiplantae</taxon>
        <taxon>Streptophyta</taxon>
        <taxon>Embryophyta</taxon>
        <taxon>Tracheophyta</taxon>
        <taxon>Spermatophyta</taxon>
        <taxon>Magnoliopsida</taxon>
        <taxon>eudicotyledons</taxon>
        <taxon>Gunneridae</taxon>
        <taxon>Pentapetalae</taxon>
        <taxon>asterids</taxon>
        <taxon>campanulids</taxon>
        <taxon>Asterales</taxon>
        <taxon>Asteraceae</taxon>
        <taxon>Asteroideae</taxon>
        <taxon>Heliantheae alliance</taxon>
        <taxon>Millerieae</taxon>
        <taxon>Smallanthus</taxon>
    </lineage>
</organism>
<dbReference type="EMBL" id="CM042019">
    <property type="protein sequence ID" value="KAI3823460.1"/>
    <property type="molecule type" value="Genomic_DNA"/>
</dbReference>
<gene>
    <name evidence="1" type="ORF">L1987_04896</name>
</gene>